<evidence type="ECO:0000313" key="8">
    <source>
        <dbReference type="Proteomes" id="UP001329430"/>
    </source>
</evidence>
<comment type="cofactor">
    <cofactor evidence="1">
        <name>[4Fe-4S] cluster</name>
        <dbReference type="ChEBI" id="CHEBI:49883"/>
    </cofactor>
</comment>
<comment type="similarity">
    <text evidence="3">Belongs to the DPH1/DPH2 family. DPH2 subfamily.</text>
</comment>
<comment type="pathway">
    <text evidence="2">Protein modification; peptidyl-diphthamide biosynthesis.</text>
</comment>
<dbReference type="GO" id="GO:0090560">
    <property type="term" value="F:2-(3-amino-3-carboxypropyl)histidine synthase activity"/>
    <property type="evidence" value="ECO:0007669"/>
    <property type="project" value="InterPro"/>
</dbReference>
<evidence type="ECO:0000256" key="6">
    <source>
        <dbReference type="ARBA" id="ARBA00023014"/>
    </source>
</evidence>
<evidence type="ECO:0000313" key="7">
    <source>
        <dbReference type="EMBL" id="KAK5638455.1"/>
    </source>
</evidence>
<name>A0AAN7UU64_9COLE</name>
<sequence length="435" mass="49416">MTSQFSTNETVSLEKEVNTTQLVDTSEDALETIYEINRCIEWIRKHDFKKVCLQFPDHLLPDSTKIVHRLQMVLEQTIYVLGDTAYESCCIDYITAAHVNADAIIHYGPVCFSQAADEVHFLNIYEKHALNITAMSKTIQPLIAANPDTSIVIDTEYLLHLDEIHTVFPTVTVRSIRDRVSEEIVIFIGHNLRKILNYKLSFKPRQLYYYDPTKDMCVNYECDPKILKRRRFLAEKIRDSNTIGIVIGTVAVKNYLAVLERVKRLIKLSGKKYYVISVGKPTVAKMANFAEMDVYVVVSCAMNEIYDSREFYKPIVTPYDVEVALNAAAESHDFTFNYNDYLTDSEIRPNVESDVSLITGALRLNVREQSGEVSGNETDLAIRSEGVVALNTNFGAGFLHQRNWKGLEQNLGENEAELATEGHRGIAQGYSNEKL</sequence>
<dbReference type="FunFam" id="3.40.50.11860:FF:000001">
    <property type="entry name" value="2-(3-amino-3-carboxypropyl)histidine synthase subunit 2"/>
    <property type="match status" value="1"/>
</dbReference>
<comment type="caution">
    <text evidence="7">The sequence shown here is derived from an EMBL/GenBank/DDBJ whole genome shotgun (WGS) entry which is preliminary data.</text>
</comment>
<dbReference type="Gene3D" id="3.40.50.11840">
    <property type="entry name" value="Diphthamide synthesis DPH1/DPH2 domain 1"/>
    <property type="match status" value="1"/>
</dbReference>
<protein>
    <recommendedName>
        <fullName evidence="9">2-(3-amino-3-carboxypropyl)histidine synthase</fullName>
    </recommendedName>
</protein>
<dbReference type="AlphaFoldDB" id="A0AAN7UU64"/>
<evidence type="ECO:0000256" key="5">
    <source>
        <dbReference type="ARBA" id="ARBA00023004"/>
    </source>
</evidence>
<dbReference type="InterPro" id="IPR042265">
    <property type="entry name" value="DPH1/DPH2_3"/>
</dbReference>
<accession>A0AAN7UU64</accession>
<gene>
    <name evidence="7" type="ORF">RI129_012750</name>
</gene>
<dbReference type="PANTHER" id="PTHR10762">
    <property type="entry name" value="DIPHTHAMIDE BIOSYNTHESIS PROTEIN"/>
    <property type="match status" value="1"/>
</dbReference>
<evidence type="ECO:0008006" key="9">
    <source>
        <dbReference type="Google" id="ProtNLM"/>
    </source>
</evidence>
<dbReference type="EMBL" id="JAVRBK010000010">
    <property type="protein sequence ID" value="KAK5638455.1"/>
    <property type="molecule type" value="Genomic_DNA"/>
</dbReference>
<keyword evidence="8" id="KW-1185">Reference proteome</keyword>
<keyword evidence="5" id="KW-0408">Iron</keyword>
<reference evidence="7 8" key="1">
    <citation type="journal article" date="2024" name="Insects">
        <title>An Improved Chromosome-Level Genome Assembly of the Firefly Pyrocoelia pectoralis.</title>
        <authorList>
            <person name="Fu X."/>
            <person name="Meyer-Rochow V.B."/>
            <person name="Ballantyne L."/>
            <person name="Zhu X."/>
        </authorList>
    </citation>
    <scope>NUCLEOTIDE SEQUENCE [LARGE SCALE GENOMIC DNA]</scope>
    <source>
        <strain evidence="7">XCY_ONT2</strain>
    </source>
</reference>
<proteinExistence type="inferred from homology"/>
<dbReference type="SFLD" id="SFLDS00032">
    <property type="entry name" value="Radical_SAM_3-amino-3-carboxyp"/>
    <property type="match status" value="1"/>
</dbReference>
<keyword evidence="4" id="KW-0479">Metal-binding</keyword>
<dbReference type="GO" id="GO:0046872">
    <property type="term" value="F:metal ion binding"/>
    <property type="evidence" value="ECO:0007669"/>
    <property type="project" value="UniProtKB-KW"/>
</dbReference>
<evidence type="ECO:0000256" key="3">
    <source>
        <dbReference type="ARBA" id="ARBA00006179"/>
    </source>
</evidence>
<dbReference type="NCBIfam" id="TIGR00322">
    <property type="entry name" value="diphth2_R"/>
    <property type="match status" value="1"/>
</dbReference>
<dbReference type="GO" id="GO:0051536">
    <property type="term" value="F:iron-sulfur cluster binding"/>
    <property type="evidence" value="ECO:0007669"/>
    <property type="project" value="UniProtKB-KW"/>
</dbReference>
<dbReference type="Pfam" id="PF01866">
    <property type="entry name" value="Diphthamide_syn"/>
    <property type="match status" value="1"/>
</dbReference>
<organism evidence="7 8">
    <name type="scientific">Pyrocoelia pectoralis</name>
    <dbReference type="NCBI Taxonomy" id="417401"/>
    <lineage>
        <taxon>Eukaryota</taxon>
        <taxon>Metazoa</taxon>
        <taxon>Ecdysozoa</taxon>
        <taxon>Arthropoda</taxon>
        <taxon>Hexapoda</taxon>
        <taxon>Insecta</taxon>
        <taxon>Pterygota</taxon>
        <taxon>Neoptera</taxon>
        <taxon>Endopterygota</taxon>
        <taxon>Coleoptera</taxon>
        <taxon>Polyphaga</taxon>
        <taxon>Elateriformia</taxon>
        <taxon>Elateroidea</taxon>
        <taxon>Lampyridae</taxon>
        <taxon>Lampyrinae</taxon>
        <taxon>Pyrocoelia</taxon>
    </lineage>
</organism>
<dbReference type="GO" id="GO:0017183">
    <property type="term" value="P:protein histidyl modification to diphthamide"/>
    <property type="evidence" value="ECO:0007669"/>
    <property type="project" value="InterPro"/>
</dbReference>
<keyword evidence="6" id="KW-0411">Iron-sulfur</keyword>
<evidence type="ECO:0000256" key="2">
    <source>
        <dbReference type="ARBA" id="ARBA00005156"/>
    </source>
</evidence>
<evidence type="ECO:0000256" key="1">
    <source>
        <dbReference type="ARBA" id="ARBA00001966"/>
    </source>
</evidence>
<dbReference type="InterPro" id="IPR042263">
    <property type="entry name" value="DPH1/DPH2_1"/>
</dbReference>
<dbReference type="Gene3D" id="3.40.50.11860">
    <property type="entry name" value="Diphthamide synthesis DPH1/DPH2 domain 3"/>
    <property type="match status" value="1"/>
</dbReference>
<dbReference type="Proteomes" id="UP001329430">
    <property type="component" value="Chromosome 10"/>
</dbReference>
<evidence type="ECO:0000256" key="4">
    <source>
        <dbReference type="ARBA" id="ARBA00022723"/>
    </source>
</evidence>
<dbReference type="PANTHER" id="PTHR10762:SF2">
    <property type="entry name" value="2-(3-AMINO-3-CARBOXYPROPYL)HISTIDINE SYNTHASE SUBUNIT 2"/>
    <property type="match status" value="1"/>
</dbReference>
<dbReference type="InterPro" id="IPR016435">
    <property type="entry name" value="DPH1/DPH2"/>
</dbReference>